<accession>A0A821TF45</accession>
<evidence type="ECO:0000313" key="3">
    <source>
        <dbReference type="Proteomes" id="UP000663880"/>
    </source>
</evidence>
<keyword evidence="3" id="KW-1185">Reference proteome</keyword>
<protein>
    <submittedName>
        <fullName evidence="2">Uncharacterized protein</fullName>
    </submittedName>
</protein>
<feature type="compositionally biased region" description="Polar residues" evidence="1">
    <location>
        <begin position="69"/>
        <end position="79"/>
    </location>
</feature>
<name>A0A821TF45_9NEOP</name>
<reference evidence="2" key="1">
    <citation type="submission" date="2021-02" db="EMBL/GenBank/DDBJ databases">
        <authorList>
            <person name="Steward A R."/>
        </authorList>
    </citation>
    <scope>NUCLEOTIDE SEQUENCE</scope>
</reference>
<dbReference type="Proteomes" id="UP000663880">
    <property type="component" value="Unassembled WGS sequence"/>
</dbReference>
<evidence type="ECO:0000256" key="1">
    <source>
        <dbReference type="SAM" id="MobiDB-lite"/>
    </source>
</evidence>
<dbReference type="EMBL" id="CAJOBZ010000023">
    <property type="protein sequence ID" value="CAF4870555.1"/>
    <property type="molecule type" value="Genomic_DNA"/>
</dbReference>
<sequence length="101" mass="11658">MGTTYRSPFHNYDYNKPTFSSLISRSRKRFEAPKLRARLAAIERPNGASDALMHRHISHSLRRIRCTRQRTSGHNSSIKIMQVNEDLRTRVPESLHNAGKA</sequence>
<organism evidence="2 3">
    <name type="scientific">Pieris macdunnoughi</name>
    <dbReference type="NCBI Taxonomy" id="345717"/>
    <lineage>
        <taxon>Eukaryota</taxon>
        <taxon>Metazoa</taxon>
        <taxon>Ecdysozoa</taxon>
        <taxon>Arthropoda</taxon>
        <taxon>Hexapoda</taxon>
        <taxon>Insecta</taxon>
        <taxon>Pterygota</taxon>
        <taxon>Neoptera</taxon>
        <taxon>Endopterygota</taxon>
        <taxon>Lepidoptera</taxon>
        <taxon>Glossata</taxon>
        <taxon>Ditrysia</taxon>
        <taxon>Papilionoidea</taxon>
        <taxon>Pieridae</taxon>
        <taxon>Pierinae</taxon>
        <taxon>Pieris</taxon>
    </lineage>
</organism>
<gene>
    <name evidence="2" type="ORF">PMACD_LOCUS8721</name>
</gene>
<comment type="caution">
    <text evidence="2">The sequence shown here is derived from an EMBL/GenBank/DDBJ whole genome shotgun (WGS) entry which is preliminary data.</text>
</comment>
<dbReference type="OrthoDB" id="10576855at2759"/>
<evidence type="ECO:0000313" key="2">
    <source>
        <dbReference type="EMBL" id="CAF4870555.1"/>
    </source>
</evidence>
<feature type="region of interest" description="Disordered" evidence="1">
    <location>
        <begin position="69"/>
        <end position="101"/>
    </location>
</feature>
<dbReference type="AlphaFoldDB" id="A0A821TF45"/>
<proteinExistence type="predicted"/>